<organism evidence="2">
    <name type="scientific">uncultured bacterium</name>
    <name type="common">gcode 4</name>
    <dbReference type="NCBI Taxonomy" id="1234023"/>
    <lineage>
        <taxon>Bacteria</taxon>
        <taxon>environmental samples</taxon>
    </lineage>
</organism>
<evidence type="ECO:0000313" key="2">
    <source>
        <dbReference type="EMBL" id="EKD29818.1"/>
    </source>
</evidence>
<feature type="transmembrane region" description="Helical" evidence="1">
    <location>
        <begin position="6"/>
        <end position="23"/>
    </location>
</feature>
<protein>
    <submittedName>
        <fullName evidence="2">Uncharacterized protein</fullName>
    </submittedName>
</protein>
<accession>K1YBX0</accession>
<sequence length="366" mass="44344">MSKQKLFYIIIAVCILLSGFYFLNNLWRGDIFNEKTDFETNEKMDSFNNIKDIDVNKMYGNIYQSWWGDELSKKIDYLKSVNEFWKSSFLSSFIWDYSGALNDREKLCTSENQHQDFCAKKQMELKLWKVTDMDWNILNNVDVSVNWTYVWNLKDIKKIDWYNNFVHRVKFSKKWYLDFYSKIVLWNSPYVDIEDSPKLLKSEYTKTVKADESFTYKTKNFTYNIPADSFLNQDWSKIIWSIDIYFFDIWANNWDLNVLNLDVFSSNNNYAGSSFTSLWMPLIKAYSWNKELDIISDKISWVWKLQNLERAPWIDLNNIPKNVWLKKEELDKYSVPSFWYLDQKNWVWKASEIKMIDSLWNYEFKL</sequence>
<comment type="caution">
    <text evidence="2">The sequence shown here is derived from an EMBL/GenBank/DDBJ whole genome shotgun (WGS) entry which is preliminary data.</text>
</comment>
<proteinExistence type="predicted"/>
<keyword evidence="1" id="KW-0812">Transmembrane</keyword>
<keyword evidence="1" id="KW-0472">Membrane</keyword>
<keyword evidence="1" id="KW-1133">Transmembrane helix</keyword>
<evidence type="ECO:0000256" key="1">
    <source>
        <dbReference type="SAM" id="Phobius"/>
    </source>
</evidence>
<reference evidence="2" key="1">
    <citation type="journal article" date="2012" name="Science">
        <title>Fermentation, hydrogen, and sulfur metabolism in multiple uncultivated bacterial phyla.</title>
        <authorList>
            <person name="Wrighton K.C."/>
            <person name="Thomas B.C."/>
            <person name="Sharon I."/>
            <person name="Miller C.S."/>
            <person name="Castelle C.J."/>
            <person name="VerBerkmoes N.C."/>
            <person name="Wilkins M.J."/>
            <person name="Hettich R.L."/>
            <person name="Lipton M.S."/>
            <person name="Williams K.H."/>
            <person name="Long P.E."/>
            <person name="Banfield J.F."/>
        </authorList>
    </citation>
    <scope>NUCLEOTIDE SEQUENCE [LARGE SCALE GENOMIC DNA]</scope>
</reference>
<gene>
    <name evidence="2" type="ORF">ACD_78C00258G0002</name>
</gene>
<dbReference type="AlphaFoldDB" id="K1YBX0"/>
<name>K1YBX0_9BACT</name>
<dbReference type="EMBL" id="AMFJ01034258">
    <property type="protein sequence ID" value="EKD29818.1"/>
    <property type="molecule type" value="Genomic_DNA"/>
</dbReference>